<accession>A0A6J4JIB7</accession>
<dbReference type="GO" id="GO:0019253">
    <property type="term" value="P:reductive pentose-phosphate cycle"/>
    <property type="evidence" value="ECO:0007669"/>
    <property type="project" value="UniProtKB-UniRule"/>
</dbReference>
<comment type="function">
    <text evidence="3">RuBisCO catalyzes two reactions: the carboxylation of D-ribulose 1,5-bisphosphate, the primary event in carbon dioxide fixation, as well as the oxidative fragmentation of the pentose substrate. Both reactions occur simultaneously and in competition at the same active site. Although the small subunit is not catalytic it is essential for maximal activity.</text>
</comment>
<proteinExistence type="inferred from homology"/>
<reference evidence="5" key="1">
    <citation type="submission" date="2020-02" db="EMBL/GenBank/DDBJ databases">
        <authorList>
            <person name="Meier V. D."/>
        </authorList>
    </citation>
    <scope>NUCLEOTIDE SEQUENCE</scope>
    <source>
        <strain evidence="5">AVDCRST_MAG10</strain>
    </source>
</reference>
<evidence type="ECO:0000256" key="1">
    <source>
        <dbReference type="ARBA" id="ARBA00022567"/>
    </source>
</evidence>
<feature type="domain" description="Ribulose bisphosphate carboxylase small subunit" evidence="4">
    <location>
        <begin position="12"/>
        <end position="109"/>
    </location>
</feature>
<dbReference type="PANTHER" id="PTHR31262">
    <property type="entry name" value="RIBULOSE BISPHOSPHATE CARBOXYLASE SMALL CHAIN 1, CHLOROPLASTIC"/>
    <property type="match status" value="1"/>
</dbReference>
<evidence type="ECO:0000313" key="5">
    <source>
        <dbReference type="EMBL" id="CAA9277915.1"/>
    </source>
</evidence>
<keyword evidence="5" id="KW-0456">Lyase</keyword>
<dbReference type="InterPro" id="IPR000894">
    <property type="entry name" value="RuBisCO_ssu_dom"/>
</dbReference>
<evidence type="ECO:0000256" key="2">
    <source>
        <dbReference type="ARBA" id="ARBA00023300"/>
    </source>
</evidence>
<dbReference type="HAMAP" id="MF_00859">
    <property type="entry name" value="RuBisCO_S_bact"/>
    <property type="match status" value="1"/>
</dbReference>
<name>A0A6J4JIB7_9ACTN</name>
<dbReference type="CDD" id="cd03527">
    <property type="entry name" value="RuBisCO_small"/>
    <property type="match status" value="1"/>
</dbReference>
<comment type="similarity">
    <text evidence="3">Belongs to the RuBisCO small chain family.</text>
</comment>
<dbReference type="AlphaFoldDB" id="A0A6J4JIB7"/>
<keyword evidence="1 3" id="KW-0113">Calvin cycle</keyword>
<dbReference type="InterPro" id="IPR036385">
    <property type="entry name" value="RuBisCO_ssu_sf"/>
</dbReference>
<organism evidence="5">
    <name type="scientific">uncultured Acidimicrobiales bacterium</name>
    <dbReference type="NCBI Taxonomy" id="310071"/>
    <lineage>
        <taxon>Bacteria</taxon>
        <taxon>Bacillati</taxon>
        <taxon>Actinomycetota</taxon>
        <taxon>Acidimicrobiia</taxon>
        <taxon>Acidimicrobiales</taxon>
        <taxon>environmental samples</taxon>
    </lineage>
</organism>
<comment type="miscellaneous">
    <text evidence="3">The basic functional RuBisCO is composed of a large chain homodimer in a 'head-to-tail' conformation. In form I RuBisCO this homodimer is arranged in a barrel-like tetramer with the small subunits forming a tetrameric 'cap' on each end of the 'barrel'.</text>
</comment>
<gene>
    <name evidence="3" type="primary">cbbS</name>
    <name evidence="5" type="ORF">AVDCRST_MAG10-3706</name>
</gene>
<sequence>MDVQPYGPTPRHVETFSYLPQMTPERLRYQIAYLIESGWSPAIEHTEPEKSMSNFWYLWELPYFGEQSVDRVLAKLDECHRANPGHHVRLLGYDNFQQSQGTAFIVHRAGGGPRASNVSGAR</sequence>
<dbReference type="GO" id="GO:0016984">
    <property type="term" value="F:ribulose-bisphosphate carboxylase activity"/>
    <property type="evidence" value="ECO:0007669"/>
    <property type="project" value="UniProtKB-UniRule"/>
</dbReference>
<dbReference type="EMBL" id="CADCTB010000221">
    <property type="protein sequence ID" value="CAA9277915.1"/>
    <property type="molecule type" value="Genomic_DNA"/>
</dbReference>
<dbReference type="SMART" id="SM00961">
    <property type="entry name" value="RuBisCO_small"/>
    <property type="match status" value="1"/>
</dbReference>
<protein>
    <recommendedName>
        <fullName evidence="3">Ribulose bisphosphate carboxylase small subunit</fullName>
        <shortName evidence="3">RuBisCO small subunit</shortName>
    </recommendedName>
</protein>
<keyword evidence="2 3" id="KW-0120">Carbon dioxide fixation</keyword>
<dbReference type="Gene3D" id="3.30.190.10">
    <property type="entry name" value="Ribulose bisphosphate carboxylase, small subunit"/>
    <property type="match status" value="1"/>
</dbReference>
<dbReference type="Pfam" id="PF00101">
    <property type="entry name" value="RuBisCO_small"/>
    <property type="match status" value="1"/>
</dbReference>
<dbReference type="InterPro" id="IPR024681">
    <property type="entry name" value="RuBisCO_ssu"/>
</dbReference>
<comment type="subunit">
    <text evidence="3">Heterohexadecamer of 8 large and 8 small subunits.</text>
</comment>
<evidence type="ECO:0000259" key="4">
    <source>
        <dbReference type="SMART" id="SM00961"/>
    </source>
</evidence>
<dbReference type="SUPFAM" id="SSF55239">
    <property type="entry name" value="RuBisCO, small subunit"/>
    <property type="match status" value="1"/>
</dbReference>
<evidence type="ECO:0000256" key="3">
    <source>
        <dbReference type="HAMAP-Rule" id="MF_00859"/>
    </source>
</evidence>